<evidence type="ECO:0000313" key="4">
    <source>
        <dbReference type="Proteomes" id="UP000515307"/>
    </source>
</evidence>
<reference evidence="4" key="1">
    <citation type="submission" date="2019-10" db="EMBL/GenBank/DDBJ databases">
        <title>Antimicrobial potential of Antarctic Bacteria.</title>
        <authorList>
            <person name="Benaud N."/>
            <person name="Edwards R.J."/>
            <person name="Ferrari B.C."/>
        </authorList>
    </citation>
    <scope>NUCLEOTIDE SEQUENCE [LARGE SCALE GENOMIC DNA]</scope>
    <source>
        <strain evidence="4">NBSH44</strain>
    </source>
</reference>
<feature type="domain" description="Erythromycin biosynthesis protein CIII-like C-terminal" evidence="2">
    <location>
        <begin position="208"/>
        <end position="345"/>
    </location>
</feature>
<dbReference type="KEGG" id="sfiy:F0344_19660"/>
<dbReference type="Gene3D" id="3.40.50.2000">
    <property type="entry name" value="Glycogen Phosphorylase B"/>
    <property type="match status" value="2"/>
</dbReference>
<evidence type="ECO:0000256" key="1">
    <source>
        <dbReference type="ARBA" id="ARBA00022679"/>
    </source>
</evidence>
<dbReference type="Proteomes" id="UP000515307">
    <property type="component" value="Chromosome"/>
</dbReference>
<dbReference type="RefSeq" id="WP_185300014.1">
    <property type="nucleotide sequence ID" value="NZ_CP045702.1"/>
</dbReference>
<dbReference type="SUPFAM" id="SSF53756">
    <property type="entry name" value="UDP-Glycosyltransferase/glycogen phosphorylase"/>
    <property type="match status" value="1"/>
</dbReference>
<gene>
    <name evidence="3" type="ORF">F0344_19660</name>
</gene>
<name>A0A7G7BMI0_9ACTN</name>
<evidence type="ECO:0000313" key="3">
    <source>
        <dbReference type="EMBL" id="QNE76545.1"/>
    </source>
</evidence>
<dbReference type="GO" id="GO:0016757">
    <property type="term" value="F:glycosyltransferase activity"/>
    <property type="evidence" value="ECO:0007669"/>
    <property type="project" value="UniProtKB-ARBA"/>
</dbReference>
<evidence type="ECO:0000259" key="2">
    <source>
        <dbReference type="Pfam" id="PF06722"/>
    </source>
</evidence>
<dbReference type="PANTHER" id="PTHR48050:SF13">
    <property type="entry name" value="STEROL 3-BETA-GLUCOSYLTRANSFERASE UGT80A2"/>
    <property type="match status" value="1"/>
</dbReference>
<dbReference type="EMBL" id="CP045702">
    <property type="protein sequence ID" value="QNE76545.1"/>
    <property type="molecule type" value="Genomic_DNA"/>
</dbReference>
<protein>
    <recommendedName>
        <fullName evidence="2">Erythromycin biosynthesis protein CIII-like C-terminal domain-containing protein</fullName>
    </recommendedName>
</protein>
<accession>A0A7G7BMI0</accession>
<keyword evidence="4" id="KW-1185">Reference proteome</keyword>
<dbReference type="InterPro" id="IPR050426">
    <property type="entry name" value="Glycosyltransferase_28"/>
</dbReference>
<organism evidence="3 4">
    <name type="scientific">Streptomyces finlayi</name>
    <dbReference type="NCBI Taxonomy" id="67296"/>
    <lineage>
        <taxon>Bacteria</taxon>
        <taxon>Bacillati</taxon>
        <taxon>Actinomycetota</taxon>
        <taxon>Actinomycetes</taxon>
        <taxon>Kitasatosporales</taxon>
        <taxon>Streptomycetaceae</taxon>
        <taxon>Streptomyces</taxon>
    </lineage>
</organism>
<dbReference type="InterPro" id="IPR010610">
    <property type="entry name" value="EryCIII-like_C"/>
</dbReference>
<keyword evidence="1" id="KW-0808">Transferase</keyword>
<dbReference type="PANTHER" id="PTHR48050">
    <property type="entry name" value="STEROL 3-BETA-GLUCOSYLTRANSFERASE"/>
    <property type="match status" value="1"/>
</dbReference>
<proteinExistence type="predicted"/>
<dbReference type="AlphaFoldDB" id="A0A7G7BMI0"/>
<dbReference type="Pfam" id="PF06722">
    <property type="entry name" value="EryCIII-like_C"/>
    <property type="match status" value="1"/>
</dbReference>
<sequence length="351" mass="37863">MAYESSITYDWSRAEGRDQHGLGPAGGTSWFHHRVASEYAEIERATRLFRPDVLLVDSFVIGAGLAAEHLGVPWASYVHYLFDEGAETDAMHRVWWEKTGVPEIEAYSAWWDGVRGAVGLGPEPRERQEAPWFRMSPQCTFLLGHPHLRRGTRPLPHFVTRTSLPPWDEPGPASAAASASTASGGRSRVLVANSSAWQDDVDLVRASLEGLSDTDMEILVTVSADHPLGVGTPRNATVLGYYPHADVLPSVDAVVTTSGYGITSKALWFGKPLVTVPRARDQHYVAAAAQEAGCGLTVAWPPKPDAVATAVDTVLSSPALQEHARRLSGPMPGFPSASDVAAEVLSLARRT</sequence>